<evidence type="ECO:0000259" key="9">
    <source>
        <dbReference type="PROSITE" id="PS50109"/>
    </source>
</evidence>
<dbReference type="Pfam" id="PF00512">
    <property type="entry name" value="HisKA"/>
    <property type="match status" value="1"/>
</dbReference>
<keyword evidence="8" id="KW-0902">Two-component regulatory system</keyword>
<dbReference type="PROSITE" id="PS50109">
    <property type="entry name" value="HIS_KIN"/>
    <property type="match status" value="1"/>
</dbReference>
<keyword evidence="3" id="KW-0597">Phosphoprotein</keyword>
<protein>
    <recommendedName>
        <fullName evidence="2">histidine kinase</fullName>
        <ecNumber evidence="2">2.7.13.3</ecNumber>
    </recommendedName>
</protein>
<dbReference type="GO" id="GO:0000155">
    <property type="term" value="F:phosphorelay sensor kinase activity"/>
    <property type="evidence" value="ECO:0007669"/>
    <property type="project" value="InterPro"/>
</dbReference>
<reference evidence="11" key="1">
    <citation type="submission" date="2016-10" db="EMBL/GenBank/DDBJ databases">
        <authorList>
            <person name="Varghese N."/>
        </authorList>
    </citation>
    <scope>NUCLEOTIDE SEQUENCE [LARGE SCALE GENOMIC DNA]</scope>
    <source>
        <strain evidence="11">DSM 12489</strain>
    </source>
</reference>
<evidence type="ECO:0000313" key="10">
    <source>
        <dbReference type="EMBL" id="SDW64191.1"/>
    </source>
</evidence>
<dbReference type="AlphaFoldDB" id="A0A1H2V7B2"/>
<dbReference type="PRINTS" id="PR00344">
    <property type="entry name" value="BCTRLSENSOR"/>
</dbReference>
<dbReference type="Pfam" id="PF02518">
    <property type="entry name" value="HATPase_c"/>
    <property type="match status" value="1"/>
</dbReference>
<evidence type="ECO:0000256" key="4">
    <source>
        <dbReference type="ARBA" id="ARBA00022679"/>
    </source>
</evidence>
<keyword evidence="11" id="KW-1185">Reference proteome</keyword>
<dbReference type="InterPro" id="IPR036097">
    <property type="entry name" value="HisK_dim/P_sf"/>
</dbReference>
<evidence type="ECO:0000256" key="5">
    <source>
        <dbReference type="ARBA" id="ARBA00022741"/>
    </source>
</evidence>
<keyword evidence="5" id="KW-0547">Nucleotide-binding</keyword>
<name>A0A1H2V7B2_9BACL</name>
<dbReference type="Proteomes" id="UP000182589">
    <property type="component" value="Unassembled WGS sequence"/>
</dbReference>
<organism evidence="10 11">
    <name type="scientific">Alicyclobacillus hesperidum</name>
    <dbReference type="NCBI Taxonomy" id="89784"/>
    <lineage>
        <taxon>Bacteria</taxon>
        <taxon>Bacillati</taxon>
        <taxon>Bacillota</taxon>
        <taxon>Bacilli</taxon>
        <taxon>Bacillales</taxon>
        <taxon>Alicyclobacillaceae</taxon>
        <taxon>Alicyclobacillus</taxon>
    </lineage>
</organism>
<accession>A0A1H2V7B2</accession>
<dbReference type="STRING" id="89784.SAMN04489725_11026"/>
<dbReference type="RefSeq" id="WP_176780872.1">
    <property type="nucleotide sequence ID" value="NZ_BSRA01000018.1"/>
</dbReference>
<evidence type="ECO:0000313" key="11">
    <source>
        <dbReference type="Proteomes" id="UP000182589"/>
    </source>
</evidence>
<dbReference type="InterPro" id="IPR003594">
    <property type="entry name" value="HATPase_dom"/>
</dbReference>
<dbReference type="PANTHER" id="PTHR43065">
    <property type="entry name" value="SENSOR HISTIDINE KINASE"/>
    <property type="match status" value="1"/>
</dbReference>
<comment type="catalytic activity">
    <reaction evidence="1">
        <text>ATP + protein L-histidine = ADP + protein N-phospho-L-histidine.</text>
        <dbReference type="EC" id="2.7.13.3"/>
    </reaction>
</comment>
<dbReference type="SUPFAM" id="SSF55874">
    <property type="entry name" value="ATPase domain of HSP90 chaperone/DNA topoisomerase II/histidine kinase"/>
    <property type="match status" value="1"/>
</dbReference>
<dbReference type="SMART" id="SM00387">
    <property type="entry name" value="HATPase_c"/>
    <property type="match status" value="1"/>
</dbReference>
<evidence type="ECO:0000256" key="1">
    <source>
        <dbReference type="ARBA" id="ARBA00000085"/>
    </source>
</evidence>
<dbReference type="InterPro" id="IPR005467">
    <property type="entry name" value="His_kinase_dom"/>
</dbReference>
<keyword evidence="6 10" id="KW-0418">Kinase</keyword>
<dbReference type="Gene3D" id="3.30.565.10">
    <property type="entry name" value="Histidine kinase-like ATPase, C-terminal domain"/>
    <property type="match status" value="1"/>
</dbReference>
<dbReference type="CDD" id="cd00082">
    <property type="entry name" value="HisKA"/>
    <property type="match status" value="1"/>
</dbReference>
<keyword evidence="4" id="KW-0808">Transferase</keyword>
<keyword evidence="7" id="KW-0067">ATP-binding</keyword>
<dbReference type="SMART" id="SM00388">
    <property type="entry name" value="HisKA"/>
    <property type="match status" value="1"/>
</dbReference>
<dbReference type="InterPro" id="IPR004358">
    <property type="entry name" value="Sig_transdc_His_kin-like_C"/>
</dbReference>
<dbReference type="PANTHER" id="PTHR43065:SF10">
    <property type="entry name" value="PEROXIDE STRESS-ACTIVATED HISTIDINE KINASE MAK3"/>
    <property type="match status" value="1"/>
</dbReference>
<sequence>MSYASASIRFEDVALNTHVLQTSDHACTDEGNRRPRVLDFERRLVEHEAFCGVVRDFVVDFPFPESLVCLVLDADGVILDRTVNESGQRTASVDERLESLTPGSLFPCVTGALDKGRGLQRNEVVWLEEHPWRDSWQVAMVSVSDGNGSGLRNIVLVTRTAVPNLFVRQTASAIAYSVAQIWTSLQSQPPIDRGRSLIDRLRTKLQEFEKVSALAQLSAGIAHEIRNPLTTARGFLQLFGERCEQTDKAYLQLTIRELDRIQELLEDFMGLSRPDHEWLQSIDVCHLLQSVCHFLQPEASLCGVELTCSVPSESVFATVRPGRIKQVLINLVQNAVHACEGRTNGTVNLVLVDRGADIDISIVDNGCGIADTRQLFRPFHTTKPSGTGLGMFVSKHIVEAHRGRITVNSELNCGTVVSIHLPKTQPVT</sequence>
<feature type="domain" description="Histidine kinase" evidence="9">
    <location>
        <begin position="220"/>
        <end position="425"/>
    </location>
</feature>
<evidence type="ECO:0000256" key="3">
    <source>
        <dbReference type="ARBA" id="ARBA00022553"/>
    </source>
</evidence>
<proteinExistence type="predicted"/>
<dbReference type="Gene3D" id="1.10.287.130">
    <property type="match status" value="1"/>
</dbReference>
<evidence type="ECO:0000256" key="7">
    <source>
        <dbReference type="ARBA" id="ARBA00022840"/>
    </source>
</evidence>
<dbReference type="InterPro" id="IPR036890">
    <property type="entry name" value="HATPase_C_sf"/>
</dbReference>
<evidence type="ECO:0000256" key="8">
    <source>
        <dbReference type="ARBA" id="ARBA00023012"/>
    </source>
</evidence>
<dbReference type="SUPFAM" id="SSF47384">
    <property type="entry name" value="Homodimeric domain of signal transducing histidine kinase"/>
    <property type="match status" value="1"/>
</dbReference>
<evidence type="ECO:0000256" key="6">
    <source>
        <dbReference type="ARBA" id="ARBA00022777"/>
    </source>
</evidence>
<gene>
    <name evidence="10" type="ORF">SAMN04489725_11026</name>
</gene>
<dbReference type="InterPro" id="IPR003661">
    <property type="entry name" value="HisK_dim/P_dom"/>
</dbReference>
<dbReference type="GO" id="GO:0005524">
    <property type="term" value="F:ATP binding"/>
    <property type="evidence" value="ECO:0007669"/>
    <property type="project" value="UniProtKB-KW"/>
</dbReference>
<dbReference type="EC" id="2.7.13.3" evidence="2"/>
<evidence type="ECO:0000256" key="2">
    <source>
        <dbReference type="ARBA" id="ARBA00012438"/>
    </source>
</evidence>
<dbReference type="EMBL" id="FNOJ01000010">
    <property type="protein sequence ID" value="SDW64191.1"/>
    <property type="molecule type" value="Genomic_DNA"/>
</dbReference>